<name>C7RJ16_ACCRE</name>
<organism evidence="7">
    <name type="scientific">Accumulibacter regalis</name>
    <dbReference type="NCBI Taxonomy" id="522306"/>
    <lineage>
        <taxon>Bacteria</taxon>
        <taxon>Pseudomonadati</taxon>
        <taxon>Pseudomonadota</taxon>
        <taxon>Betaproteobacteria</taxon>
        <taxon>Candidatus Accumulibacter</taxon>
    </lineage>
</organism>
<dbReference type="HOGENOM" id="CLU_041771_1_0_4"/>
<dbReference type="Pfam" id="PF01594">
    <property type="entry name" value="AI-2E_transport"/>
    <property type="match status" value="1"/>
</dbReference>
<evidence type="ECO:0000256" key="4">
    <source>
        <dbReference type="ARBA" id="ARBA00022989"/>
    </source>
</evidence>
<protein>
    <recommendedName>
        <fullName evidence="8">AI-2E family transporter</fullName>
    </recommendedName>
</protein>
<evidence type="ECO:0000256" key="5">
    <source>
        <dbReference type="ARBA" id="ARBA00023136"/>
    </source>
</evidence>
<dbReference type="EMBL" id="CP001715">
    <property type="protein sequence ID" value="ACV33502.1"/>
    <property type="molecule type" value="Genomic_DNA"/>
</dbReference>
<feature type="transmembrane region" description="Helical" evidence="6">
    <location>
        <begin position="228"/>
        <end position="246"/>
    </location>
</feature>
<comment type="similarity">
    <text evidence="2">Belongs to the autoinducer-2 exporter (AI-2E) (TC 2.A.86) family.</text>
</comment>
<feature type="transmembrane region" description="Helical" evidence="6">
    <location>
        <begin position="169"/>
        <end position="188"/>
    </location>
</feature>
<comment type="subcellular location">
    <subcellularLocation>
        <location evidence="1">Membrane</location>
        <topology evidence="1">Multi-pass membrane protein</topology>
    </subcellularLocation>
</comment>
<dbReference type="OrthoDB" id="5298283at2"/>
<feature type="transmembrane region" description="Helical" evidence="6">
    <location>
        <begin position="20"/>
        <end position="38"/>
    </location>
</feature>
<dbReference type="KEGG" id="app:CAP2UW1_0142"/>
<feature type="transmembrane region" description="Helical" evidence="6">
    <location>
        <begin position="252"/>
        <end position="277"/>
    </location>
</feature>
<feature type="transmembrane region" description="Helical" evidence="6">
    <location>
        <begin position="289"/>
        <end position="307"/>
    </location>
</feature>
<gene>
    <name evidence="7" type="ordered locus">CAP2UW1_0142</name>
</gene>
<keyword evidence="3 6" id="KW-0812">Transmembrane</keyword>
<keyword evidence="5 6" id="KW-0472">Membrane</keyword>
<evidence type="ECO:0000256" key="1">
    <source>
        <dbReference type="ARBA" id="ARBA00004141"/>
    </source>
</evidence>
<dbReference type="PANTHER" id="PTHR21716">
    <property type="entry name" value="TRANSMEMBRANE PROTEIN"/>
    <property type="match status" value="1"/>
</dbReference>
<dbReference type="GO" id="GO:0016020">
    <property type="term" value="C:membrane"/>
    <property type="evidence" value="ECO:0007669"/>
    <property type="project" value="UniProtKB-SubCell"/>
</dbReference>
<reference evidence="7" key="2">
    <citation type="submission" date="2009-09" db="EMBL/GenBank/DDBJ databases">
        <title>Complete sequence of chromosome of Candidatus Accumulibacter phosphatis clade IIA str. UW-1.</title>
        <authorList>
            <consortium name="US DOE Joint Genome Institute"/>
            <person name="Martin H.G."/>
            <person name="Ivanova N."/>
            <person name="Kunin V."/>
            <person name="Warnecke F."/>
            <person name="Barry K."/>
            <person name="He S."/>
            <person name="Salamov A."/>
            <person name="Szeto E."/>
            <person name="Dalin E."/>
            <person name="Pangilinan J.L."/>
            <person name="Lapidus A."/>
            <person name="Lowry S."/>
            <person name="Kyrpides N.C."/>
            <person name="McMahon K.D."/>
            <person name="Hugenholtz P."/>
        </authorList>
    </citation>
    <scope>NUCLEOTIDE SEQUENCE [LARGE SCALE GENOMIC DNA]</scope>
    <source>
        <strain evidence="7">UW-1</strain>
    </source>
</reference>
<keyword evidence="4 6" id="KW-1133">Transmembrane helix</keyword>
<evidence type="ECO:0000256" key="2">
    <source>
        <dbReference type="ARBA" id="ARBA00009773"/>
    </source>
</evidence>
<sequence length="375" mass="40112">MRNPTDRETPVPPKTMTIKLPTGWFYGALIVILSAWILNSFLQAMLAACVTAIASWPLYTRFAARLPRCIGRNSSSLIFTLALTIFVLAPLMFAFGALLSEAHALLSAIAVADKKGIAVPQGLENAPLIGPWLAARWQSQLASPGALLTWTQRTDAAALVPWAQSLGQFTVRHAFIIFFTVLLLFFLYQEGESLAAGFRRVLRRCLGEHADGFADLATRAVRASVNSMLVVALFDGLASGVAYAIVGVPHAAVWAAVTGLLALVPFLGYVAVGALALQLAMTVTTTPPLLALGLGCFVLFCGDKVVRPVVACNGVRLRFVWVLMGCLGGFEVLGLIGLVIGPVVLTLARELWEQRVRDLAVVDVTDSNPQVSQSA</sequence>
<accession>C7RJ16</accession>
<feature type="transmembrane region" description="Helical" evidence="6">
    <location>
        <begin position="44"/>
        <end position="64"/>
    </location>
</feature>
<proteinExistence type="inferred from homology"/>
<dbReference type="AlphaFoldDB" id="C7RJ16"/>
<dbReference type="eggNOG" id="COG0628">
    <property type="taxonomic scope" value="Bacteria"/>
</dbReference>
<dbReference type="PANTHER" id="PTHR21716:SF61">
    <property type="entry name" value="BLR8064 PROTEIN"/>
    <property type="match status" value="1"/>
</dbReference>
<evidence type="ECO:0008006" key="8">
    <source>
        <dbReference type="Google" id="ProtNLM"/>
    </source>
</evidence>
<evidence type="ECO:0000313" key="7">
    <source>
        <dbReference type="EMBL" id="ACV33502.1"/>
    </source>
</evidence>
<dbReference type="InterPro" id="IPR002549">
    <property type="entry name" value="AI-2E-like"/>
</dbReference>
<evidence type="ECO:0000256" key="3">
    <source>
        <dbReference type="ARBA" id="ARBA00022692"/>
    </source>
</evidence>
<feature type="transmembrane region" description="Helical" evidence="6">
    <location>
        <begin position="76"/>
        <end position="99"/>
    </location>
</feature>
<evidence type="ECO:0000256" key="6">
    <source>
        <dbReference type="SAM" id="Phobius"/>
    </source>
</evidence>
<reference evidence="7" key="1">
    <citation type="submission" date="2009-08" db="EMBL/GenBank/DDBJ databases">
        <authorList>
            <consortium name="US DOE Joint Genome Institute"/>
            <person name="Lucas S."/>
            <person name="Copeland A."/>
            <person name="Lapidus A."/>
            <person name="Glavina del Rio T."/>
            <person name="Dalin E."/>
            <person name="Tice H."/>
            <person name="Bruce D."/>
            <person name="Barry K."/>
            <person name="Pitluck S."/>
            <person name="Lowry S."/>
            <person name="Larimer F."/>
            <person name="Land M."/>
            <person name="Hauser L."/>
            <person name="Kyrpides N."/>
            <person name="Ivanova N."/>
            <person name="McMahon K.D."/>
            <person name="Hugenholtz P."/>
        </authorList>
    </citation>
    <scope>NUCLEOTIDE SEQUENCE</scope>
    <source>
        <strain evidence="7">UW-1</strain>
    </source>
</reference>
<feature type="transmembrane region" description="Helical" evidence="6">
    <location>
        <begin position="319"/>
        <end position="347"/>
    </location>
</feature>